<keyword evidence="3" id="KW-1185">Reference proteome</keyword>
<evidence type="ECO:0000256" key="1">
    <source>
        <dbReference type="SAM" id="SignalP"/>
    </source>
</evidence>
<feature type="chain" id="PRO_5035214470" evidence="1">
    <location>
        <begin position="26"/>
        <end position="174"/>
    </location>
</feature>
<dbReference type="PROSITE" id="PS51257">
    <property type="entry name" value="PROKAR_LIPOPROTEIN"/>
    <property type="match status" value="1"/>
</dbReference>
<proteinExistence type="predicted"/>
<keyword evidence="1" id="KW-0732">Signal</keyword>
<accession>A0A8J3F286</accession>
<sequence>MKSSQKTIVQTAAAAILTLALSACAVWQPAALQLGETEEQVISQLGAPTARIPSDDGDILEYNRNPWGQATHLAKFGPDRKLRSYEQVLTTQHFAKITLNSATKMDVLRTVGHPSETSYLPRQQLEVWSYHYRESGAWNSVMYIHFNQNGIVTLMQNTQDLRFENDGMFGFFGS</sequence>
<dbReference type="EMBL" id="BMDI01000001">
    <property type="protein sequence ID" value="GGI17476.1"/>
    <property type="molecule type" value="Genomic_DNA"/>
</dbReference>
<dbReference type="AlphaFoldDB" id="A0A8J3F286"/>
<comment type="caution">
    <text evidence="2">The sequence shown here is derived from an EMBL/GenBank/DDBJ whole genome shotgun (WGS) entry which is preliminary data.</text>
</comment>
<organism evidence="2 3">
    <name type="scientific">Oxalicibacterium faecigallinarum</name>
    <dbReference type="NCBI Taxonomy" id="573741"/>
    <lineage>
        <taxon>Bacteria</taxon>
        <taxon>Pseudomonadati</taxon>
        <taxon>Pseudomonadota</taxon>
        <taxon>Betaproteobacteria</taxon>
        <taxon>Burkholderiales</taxon>
        <taxon>Oxalobacteraceae</taxon>
        <taxon>Oxalicibacterium</taxon>
    </lineage>
</organism>
<reference evidence="3" key="1">
    <citation type="journal article" date="2019" name="Int. J. Syst. Evol. Microbiol.">
        <title>The Global Catalogue of Microorganisms (GCM) 10K type strain sequencing project: providing services to taxonomists for standard genome sequencing and annotation.</title>
        <authorList>
            <consortium name="The Broad Institute Genomics Platform"/>
            <consortium name="The Broad Institute Genome Sequencing Center for Infectious Disease"/>
            <person name="Wu L."/>
            <person name="Ma J."/>
        </authorList>
    </citation>
    <scope>NUCLEOTIDE SEQUENCE [LARGE SCALE GENOMIC DNA]</scope>
    <source>
        <strain evidence="3">CCM 2767</strain>
    </source>
</reference>
<feature type="signal peptide" evidence="1">
    <location>
        <begin position="1"/>
        <end position="25"/>
    </location>
</feature>
<keyword evidence="2" id="KW-0449">Lipoprotein</keyword>
<dbReference type="RefSeq" id="WP_188380084.1">
    <property type="nucleotide sequence ID" value="NZ_BMDI01000001.1"/>
</dbReference>
<name>A0A8J3F286_9BURK</name>
<gene>
    <name evidence="2" type="ORF">GCM10008066_09170</name>
</gene>
<protein>
    <submittedName>
        <fullName evidence="2">Lipoprotein</fullName>
    </submittedName>
</protein>
<evidence type="ECO:0000313" key="2">
    <source>
        <dbReference type="EMBL" id="GGI17476.1"/>
    </source>
</evidence>
<evidence type="ECO:0000313" key="3">
    <source>
        <dbReference type="Proteomes" id="UP000642180"/>
    </source>
</evidence>
<dbReference type="Proteomes" id="UP000642180">
    <property type="component" value="Unassembled WGS sequence"/>
</dbReference>